<keyword evidence="6" id="KW-1015">Disulfide bond</keyword>
<evidence type="ECO:0000256" key="10">
    <source>
        <dbReference type="SAM" id="SignalP"/>
    </source>
</evidence>
<evidence type="ECO:0000256" key="7">
    <source>
        <dbReference type="ARBA" id="ARBA00023180"/>
    </source>
</evidence>
<dbReference type="Proteomes" id="UP000075880">
    <property type="component" value="Unassembled WGS sequence"/>
</dbReference>
<dbReference type="PROSITE" id="PS00135">
    <property type="entry name" value="TRYPSIN_SER"/>
    <property type="match status" value="1"/>
</dbReference>
<dbReference type="PRINTS" id="PR00722">
    <property type="entry name" value="CHYMOTRYPSIN"/>
</dbReference>
<dbReference type="AlphaFoldDB" id="A0AAG5DA79"/>
<reference evidence="12" key="1">
    <citation type="submission" date="2024-04" db="UniProtKB">
        <authorList>
            <consortium name="EnsemblMetazoa"/>
        </authorList>
    </citation>
    <scope>IDENTIFICATION</scope>
    <source>
        <strain evidence="12">EBRO</strain>
    </source>
</reference>
<evidence type="ECO:0000256" key="2">
    <source>
        <dbReference type="ARBA" id="ARBA00022525"/>
    </source>
</evidence>
<keyword evidence="9" id="KW-0378">Hydrolase</keyword>
<dbReference type="FunFam" id="2.40.10.10:FF:000028">
    <property type="entry name" value="Serine protease easter"/>
    <property type="match status" value="1"/>
</dbReference>
<feature type="signal peptide" evidence="10">
    <location>
        <begin position="1"/>
        <end position="29"/>
    </location>
</feature>
<sequence length="929" mass="105031">MAAHGVKMLGVVKASVLIAIAQFLGSVCGDLQPTDSNLNEDITNTFLPNERETVDDCHLRYYKYGKGLDPLPAFGRPVYLREFAHMAAVGWTQPNGTIVWNCGGSLIWENYVLTAAHCTVDYSNMQPDVVRLGDINLYNDTDDQYAQQLKIVEIIRHPEHRFSSRYHDLALLRLEKNVVLHDTVTPGCLWNDEEIPFPSMDATGWGATGFGEKNTPILLKVSLSVIKKAECDRHYRAGGRGLKQGLQNYQLCAGDIKMDTCPGDSGGPLQVKLLHNAKMTPFIVAVTSFGSACGQSVPGVYMKVSSYIPWIRSELAKRGEKIEEWSFNPYACALRYVHLREYEDDVIIDKSDGFETIDSTKAHMNIIESSQTVKIHWPAGRKGPTDCYGVVIDEDTILTLARCAMFERLPASYIVHNNKTNDVVTVYRHPKHVSGSFYNDIAVLKMKDRFKLSRDFVPACIWSAFELPDPKFYVTGHGRLDLNIFNYFSGPITKFQPQIVQLSPRADIQTGENCTVPDDYLSGLSRGLTQEHLCFGNKPFLVPESCQMKSGAPIRRNIWRMNRHFEHFYGLNLLGKDCGFGRSAVATRIGYHIDWLNSVLLPNYRDKSESVHFLDNDLVELDHCTGIDGNGGLCVNVNKCPKIAYDIQANHNVRFCGAGSIVCCPYHSIKNQTNVSSAARELEDCDIRYKMFHRKMIEYPRERIDEFFHTVDIGQEIGGKMRWPCTGTLITRNVAITSAYCVKNESIPLTIVNVDRGNPNHVKTLNRPEVVKIDKIVVHPDYNPETFQPDIALVWLAKSIVPTAEKYPICLWQNETHTPFLLHQKVEKLVSEVKKFVFVESYPKYNSDCQKYLDEYGKDKISSTEFCTDVDSTDEDLVIGEPVVWYRPNEADNTTTQYLVGIVSYAWEKGQLAVHTRISAYLSWIKSLL</sequence>
<dbReference type="PANTHER" id="PTHR24260">
    <property type="match status" value="1"/>
</dbReference>
<protein>
    <recommendedName>
        <fullName evidence="11">Peptidase S1 domain-containing protein</fullName>
    </recommendedName>
</protein>
<dbReference type="EnsemblMetazoa" id="ENSAATROPT008645">
    <property type="protein sequence ID" value="ENSAATROPP007790"/>
    <property type="gene ID" value="ENSAATROPG007042"/>
</dbReference>
<keyword evidence="4 10" id="KW-0732">Signal</keyword>
<dbReference type="PANTHER" id="PTHR24260:SF147">
    <property type="entry name" value="EG:BACR7A4.3 PROTEIN-RELATED"/>
    <property type="match status" value="1"/>
</dbReference>
<feature type="domain" description="Peptidase S1" evidence="11">
    <location>
        <begin position="366"/>
        <end position="601"/>
    </location>
</feature>
<evidence type="ECO:0000256" key="8">
    <source>
        <dbReference type="ARBA" id="ARBA00024195"/>
    </source>
</evidence>
<keyword evidence="13" id="KW-1185">Reference proteome</keyword>
<feature type="domain" description="Peptidase S1" evidence="11">
    <location>
        <begin position="725"/>
        <end position="929"/>
    </location>
</feature>
<keyword evidence="9" id="KW-0720">Serine protease</keyword>
<keyword evidence="7" id="KW-0325">Glycoprotein</keyword>
<dbReference type="Pfam" id="PF00089">
    <property type="entry name" value="Trypsin"/>
    <property type="match status" value="3"/>
</dbReference>
<keyword evidence="5" id="KW-0391">Immunity</keyword>
<evidence type="ECO:0000313" key="12">
    <source>
        <dbReference type="EnsemblMetazoa" id="ENSAATROPP007790"/>
    </source>
</evidence>
<dbReference type="GO" id="GO:0005576">
    <property type="term" value="C:extracellular region"/>
    <property type="evidence" value="ECO:0007669"/>
    <property type="project" value="UniProtKB-SubCell"/>
</dbReference>
<evidence type="ECO:0000256" key="3">
    <source>
        <dbReference type="ARBA" id="ARBA00022588"/>
    </source>
</evidence>
<feature type="domain" description="Peptidase S1" evidence="11">
    <location>
        <begin position="102"/>
        <end position="316"/>
    </location>
</feature>
<evidence type="ECO:0000313" key="13">
    <source>
        <dbReference type="Proteomes" id="UP000075880"/>
    </source>
</evidence>
<evidence type="ECO:0000259" key="11">
    <source>
        <dbReference type="PROSITE" id="PS50240"/>
    </source>
</evidence>
<dbReference type="PROSITE" id="PS50240">
    <property type="entry name" value="TRYPSIN_DOM"/>
    <property type="match status" value="3"/>
</dbReference>
<dbReference type="CDD" id="cd00190">
    <property type="entry name" value="Tryp_SPc"/>
    <property type="match status" value="1"/>
</dbReference>
<dbReference type="SUPFAM" id="SSF50494">
    <property type="entry name" value="Trypsin-like serine proteases"/>
    <property type="match status" value="3"/>
</dbReference>
<dbReference type="GO" id="GO:0004252">
    <property type="term" value="F:serine-type endopeptidase activity"/>
    <property type="evidence" value="ECO:0007669"/>
    <property type="project" value="InterPro"/>
</dbReference>
<dbReference type="GO" id="GO:0045087">
    <property type="term" value="P:innate immune response"/>
    <property type="evidence" value="ECO:0007669"/>
    <property type="project" value="UniProtKB-KW"/>
</dbReference>
<dbReference type="InterPro" id="IPR009003">
    <property type="entry name" value="Peptidase_S1_PA"/>
</dbReference>
<name>A0AAG5DA79_ANOAO</name>
<keyword evidence="2" id="KW-0964">Secreted</keyword>
<feature type="chain" id="PRO_5042495496" description="Peptidase S1 domain-containing protein" evidence="10">
    <location>
        <begin position="30"/>
        <end position="929"/>
    </location>
</feature>
<accession>A0AAG5DA79</accession>
<comment type="subcellular location">
    <subcellularLocation>
        <location evidence="1">Secreted</location>
    </subcellularLocation>
</comment>
<comment type="similarity">
    <text evidence="8">Belongs to the peptidase S1 family. CLIP subfamily.</text>
</comment>
<evidence type="ECO:0000256" key="6">
    <source>
        <dbReference type="ARBA" id="ARBA00023157"/>
    </source>
</evidence>
<dbReference type="SMART" id="SM00020">
    <property type="entry name" value="Tryp_SPc"/>
    <property type="match status" value="2"/>
</dbReference>
<dbReference type="GO" id="GO:0006508">
    <property type="term" value="P:proteolysis"/>
    <property type="evidence" value="ECO:0007669"/>
    <property type="project" value="UniProtKB-KW"/>
</dbReference>
<evidence type="ECO:0000256" key="9">
    <source>
        <dbReference type="RuleBase" id="RU363034"/>
    </source>
</evidence>
<keyword evidence="3" id="KW-0399">Innate immunity</keyword>
<organism evidence="12 13">
    <name type="scientific">Anopheles atroparvus</name>
    <name type="common">European mosquito</name>
    <dbReference type="NCBI Taxonomy" id="41427"/>
    <lineage>
        <taxon>Eukaryota</taxon>
        <taxon>Metazoa</taxon>
        <taxon>Ecdysozoa</taxon>
        <taxon>Arthropoda</taxon>
        <taxon>Hexapoda</taxon>
        <taxon>Insecta</taxon>
        <taxon>Pterygota</taxon>
        <taxon>Neoptera</taxon>
        <taxon>Endopterygota</taxon>
        <taxon>Diptera</taxon>
        <taxon>Nematocera</taxon>
        <taxon>Culicoidea</taxon>
        <taxon>Culicidae</taxon>
        <taxon>Anophelinae</taxon>
        <taxon>Anopheles</taxon>
    </lineage>
</organism>
<dbReference type="InterPro" id="IPR001314">
    <property type="entry name" value="Peptidase_S1A"/>
</dbReference>
<dbReference type="InterPro" id="IPR051333">
    <property type="entry name" value="CLIP_Serine_Protease"/>
</dbReference>
<dbReference type="InterPro" id="IPR033116">
    <property type="entry name" value="TRYPSIN_SER"/>
</dbReference>
<keyword evidence="9" id="KW-0645">Protease</keyword>
<dbReference type="InterPro" id="IPR001254">
    <property type="entry name" value="Trypsin_dom"/>
</dbReference>
<evidence type="ECO:0000256" key="4">
    <source>
        <dbReference type="ARBA" id="ARBA00022729"/>
    </source>
</evidence>
<dbReference type="InterPro" id="IPR018114">
    <property type="entry name" value="TRYPSIN_HIS"/>
</dbReference>
<dbReference type="Gene3D" id="2.40.10.10">
    <property type="entry name" value="Trypsin-like serine proteases"/>
    <property type="match status" value="3"/>
</dbReference>
<dbReference type="InterPro" id="IPR043504">
    <property type="entry name" value="Peptidase_S1_PA_chymotrypsin"/>
</dbReference>
<evidence type="ECO:0000256" key="1">
    <source>
        <dbReference type="ARBA" id="ARBA00004613"/>
    </source>
</evidence>
<proteinExistence type="inferred from homology"/>
<evidence type="ECO:0000256" key="5">
    <source>
        <dbReference type="ARBA" id="ARBA00022859"/>
    </source>
</evidence>
<dbReference type="PROSITE" id="PS00134">
    <property type="entry name" value="TRYPSIN_HIS"/>
    <property type="match status" value="1"/>
</dbReference>